<dbReference type="SUPFAM" id="SSF53098">
    <property type="entry name" value="Ribonuclease H-like"/>
    <property type="match status" value="1"/>
</dbReference>
<dbReference type="Proteomes" id="UP000321055">
    <property type="component" value="Unassembled WGS sequence"/>
</dbReference>
<dbReference type="InterPro" id="IPR001584">
    <property type="entry name" value="Integrase_cat-core"/>
</dbReference>
<dbReference type="InterPro" id="IPR036397">
    <property type="entry name" value="RNaseH_sf"/>
</dbReference>
<dbReference type="Pfam" id="PF13683">
    <property type="entry name" value="rve_3"/>
    <property type="match status" value="1"/>
</dbReference>
<protein>
    <submittedName>
        <fullName evidence="9">Transposase</fullName>
    </submittedName>
</protein>
<dbReference type="Gene3D" id="3.30.420.10">
    <property type="entry name" value="Ribonuclease H-like superfamily/Ribonuclease H"/>
    <property type="match status" value="1"/>
</dbReference>
<organism evidence="9 10">
    <name type="scientific">Nitrosomonas oligotropha</name>
    <dbReference type="NCBI Taxonomy" id="42354"/>
    <lineage>
        <taxon>Bacteria</taxon>
        <taxon>Pseudomonadati</taxon>
        <taxon>Pseudomonadota</taxon>
        <taxon>Betaproteobacteria</taxon>
        <taxon>Nitrosomonadales</taxon>
        <taxon>Nitrosomonadaceae</taxon>
        <taxon>Nitrosomonas</taxon>
    </lineage>
</organism>
<accession>A0A5C7VWZ5</accession>
<keyword evidence="6" id="KW-0229">DNA integration</keyword>
<evidence type="ECO:0000256" key="1">
    <source>
        <dbReference type="ARBA" id="ARBA00022722"/>
    </source>
</evidence>
<reference evidence="9 10" key="1">
    <citation type="submission" date="2018-09" db="EMBL/GenBank/DDBJ databases">
        <title>Metagenome Assembled Genomes from an Advanced Water Purification Facility.</title>
        <authorList>
            <person name="Stamps B.W."/>
            <person name="Spear J.R."/>
        </authorList>
    </citation>
    <scope>NUCLEOTIDE SEQUENCE [LARGE SCALE GENOMIC DNA]</scope>
    <source>
        <strain evidence="9">Bin_54_1</strain>
    </source>
</reference>
<dbReference type="PROSITE" id="PS50994">
    <property type="entry name" value="INTEGRASE"/>
    <property type="match status" value="1"/>
</dbReference>
<evidence type="ECO:0000256" key="4">
    <source>
        <dbReference type="ARBA" id="ARBA00022801"/>
    </source>
</evidence>
<evidence type="ECO:0000256" key="2">
    <source>
        <dbReference type="ARBA" id="ARBA00022723"/>
    </source>
</evidence>
<dbReference type="GO" id="GO:0015074">
    <property type="term" value="P:DNA integration"/>
    <property type="evidence" value="ECO:0007669"/>
    <property type="project" value="UniProtKB-KW"/>
</dbReference>
<evidence type="ECO:0000256" key="7">
    <source>
        <dbReference type="ARBA" id="ARBA00023172"/>
    </source>
</evidence>
<keyword evidence="3" id="KW-0255">Endonuclease</keyword>
<dbReference type="AlphaFoldDB" id="A0A5C7VWZ5"/>
<evidence type="ECO:0000256" key="6">
    <source>
        <dbReference type="ARBA" id="ARBA00022908"/>
    </source>
</evidence>
<keyword evidence="2" id="KW-0479">Metal-binding</keyword>
<evidence type="ECO:0000313" key="10">
    <source>
        <dbReference type="Proteomes" id="UP000321055"/>
    </source>
</evidence>
<dbReference type="GO" id="GO:0003676">
    <property type="term" value="F:nucleic acid binding"/>
    <property type="evidence" value="ECO:0007669"/>
    <property type="project" value="InterPro"/>
</dbReference>
<feature type="non-terminal residue" evidence="9">
    <location>
        <position position="1"/>
    </location>
</feature>
<dbReference type="GO" id="GO:0004519">
    <property type="term" value="F:endonuclease activity"/>
    <property type="evidence" value="ECO:0007669"/>
    <property type="project" value="UniProtKB-KW"/>
</dbReference>
<keyword evidence="5" id="KW-0460">Magnesium</keyword>
<evidence type="ECO:0000313" key="9">
    <source>
        <dbReference type="EMBL" id="TXI30117.1"/>
    </source>
</evidence>
<dbReference type="InterPro" id="IPR039537">
    <property type="entry name" value="Retrotran_Ty1/copia-like"/>
</dbReference>
<dbReference type="EMBL" id="SSFX01000022">
    <property type="protein sequence ID" value="TXI30117.1"/>
    <property type="molecule type" value="Genomic_DNA"/>
</dbReference>
<name>A0A5C7VWZ5_9PROT</name>
<keyword evidence="4" id="KW-0378">Hydrolase</keyword>
<evidence type="ECO:0000256" key="5">
    <source>
        <dbReference type="ARBA" id="ARBA00022842"/>
    </source>
</evidence>
<evidence type="ECO:0000259" key="8">
    <source>
        <dbReference type="PROSITE" id="PS50994"/>
    </source>
</evidence>
<comment type="caution">
    <text evidence="9">The sequence shown here is derived from an EMBL/GenBank/DDBJ whole genome shotgun (WGS) entry which is preliminary data.</text>
</comment>
<dbReference type="InterPro" id="IPR012337">
    <property type="entry name" value="RNaseH-like_sf"/>
</dbReference>
<dbReference type="GO" id="GO:0006310">
    <property type="term" value="P:DNA recombination"/>
    <property type="evidence" value="ECO:0007669"/>
    <property type="project" value="UniProtKB-KW"/>
</dbReference>
<gene>
    <name evidence="9" type="ORF">E6Q60_02315</name>
</gene>
<feature type="domain" description="Integrase catalytic" evidence="8">
    <location>
        <begin position="1"/>
        <end position="140"/>
    </location>
</feature>
<sequence>LFVAIDDFSRELYADILPDKTQHSAACFLTSTVARCPYQIDYAYSDNGKEFKGTDTHAFIKACRQHGVGQKFTRVNRPQTNGKAERVIRTLMDMWHSKIHFKDSADRHIQLLRFINFYNTVKPHKSLNNATPYEILNTYFNQPLCKQL</sequence>
<proteinExistence type="predicted"/>
<dbReference type="GO" id="GO:0016787">
    <property type="term" value="F:hydrolase activity"/>
    <property type="evidence" value="ECO:0007669"/>
    <property type="project" value="UniProtKB-KW"/>
</dbReference>
<evidence type="ECO:0000256" key="3">
    <source>
        <dbReference type="ARBA" id="ARBA00022759"/>
    </source>
</evidence>
<dbReference type="PANTHER" id="PTHR42648">
    <property type="entry name" value="TRANSPOSASE, PUTATIVE-RELATED"/>
    <property type="match status" value="1"/>
</dbReference>
<dbReference type="PANTHER" id="PTHR42648:SF11">
    <property type="entry name" value="TRANSPOSON TY4-P GAG-POL POLYPROTEIN"/>
    <property type="match status" value="1"/>
</dbReference>
<dbReference type="GO" id="GO:0046872">
    <property type="term" value="F:metal ion binding"/>
    <property type="evidence" value="ECO:0007669"/>
    <property type="project" value="UniProtKB-KW"/>
</dbReference>
<keyword evidence="7" id="KW-0233">DNA recombination</keyword>
<keyword evidence="1" id="KW-0540">Nuclease</keyword>